<reference evidence="1 2" key="1">
    <citation type="journal article" date="2011" name="J. Bacteriol.">
        <title>Complete genome sequence of Melissococcus plutonius ATCC 35311.</title>
        <authorList>
            <person name="Okumura K."/>
            <person name="Arai R."/>
            <person name="Okura M."/>
            <person name="Kirikae T."/>
            <person name="Takamatsu D."/>
            <person name="Osaki M."/>
            <person name="Miyoshi-Akiyama T."/>
        </authorList>
    </citation>
    <scope>NUCLEOTIDE SEQUENCE [LARGE SCALE GENOMIC DNA]</scope>
    <source>
        <strain evidence="2">ATCC 35311 / CIP 104052 / LMG 20360 / NCIMB 702443</strain>
        <plasmid evidence="2">pMP1</plasmid>
    </source>
</reference>
<dbReference type="EMBL" id="AP012201">
    <property type="protein sequence ID" value="BAK22253.1"/>
    <property type="molecule type" value="Genomic_DNA"/>
</dbReference>
<name>F3YCM5_MELPT</name>
<organism evidence="1 2">
    <name type="scientific">Melissococcus plutonius (strain ATCC 35311 / DSM 29964 / CIP 104052 / LMG 20360 / NCIMB 702443)</name>
    <dbReference type="NCBI Taxonomy" id="940190"/>
    <lineage>
        <taxon>Bacteria</taxon>
        <taxon>Bacillati</taxon>
        <taxon>Bacillota</taxon>
        <taxon>Bacilli</taxon>
        <taxon>Lactobacillales</taxon>
        <taxon>Enterococcaceae</taxon>
        <taxon>Melissococcus</taxon>
    </lineage>
</organism>
<dbReference type="AlphaFoldDB" id="F3YCM5"/>
<evidence type="ECO:0000313" key="1">
    <source>
        <dbReference type="EMBL" id="BAK22253.1"/>
    </source>
</evidence>
<proteinExistence type="predicted"/>
<accession>F3YCM5</accession>
<protein>
    <submittedName>
        <fullName evidence="1">Uncharacterized protein</fullName>
    </submittedName>
</protein>
<keyword evidence="2" id="KW-1185">Reference proteome</keyword>
<sequence length="54" mass="5959">MIVGLNHKSAVIPLEVLITGVQDKLVSNNDIFVWYKNLVKKGANAFIYVNENAG</sequence>
<evidence type="ECO:0000313" key="2">
    <source>
        <dbReference type="Proteomes" id="UP000008456"/>
    </source>
</evidence>
<keyword evidence="1" id="KW-0614">Plasmid</keyword>
<dbReference type="Proteomes" id="UP000008456">
    <property type="component" value="Plasmid pMP1"/>
</dbReference>
<geneLocation type="plasmid" evidence="1 2">
    <name>pMP1</name>
</geneLocation>
<dbReference type="KEGG" id="mps:MPTP_1859"/>
<gene>
    <name evidence="1" type="ordered locus">MPTP_1859</name>
</gene>
<dbReference type="HOGENOM" id="CLU_3045159_0_0_9"/>
<reference key="2">
    <citation type="submission" date="2011-04" db="EMBL/GenBank/DDBJ databases">
        <title>Whole genome sequence of Melissococcus plutonius ATCC 35311.</title>
        <authorList>
            <person name="Okumura K."/>
            <person name="Arai R."/>
            <person name="Osaki M."/>
            <person name="Okura M."/>
            <person name="Kirikae T."/>
            <person name="Takamatsu D."/>
            <person name="Akiyama T."/>
        </authorList>
    </citation>
    <scope>NUCLEOTIDE SEQUENCE</scope>
    <source>
        <strain>ATCC 35311</strain>
    </source>
</reference>